<dbReference type="Gene3D" id="3.60.110.10">
    <property type="entry name" value="Carbon-nitrogen hydrolase"/>
    <property type="match status" value="1"/>
</dbReference>
<dbReference type="RefSeq" id="WP_170140570.1">
    <property type="nucleotide sequence ID" value="NZ_QRDJ01000007.1"/>
</dbReference>
<name>A0A3D9DX97_9GAMM</name>
<keyword evidence="3" id="KW-1185">Reference proteome</keyword>
<dbReference type="Proteomes" id="UP000256334">
    <property type="component" value="Unassembled WGS sequence"/>
</dbReference>
<proteinExistence type="predicted"/>
<dbReference type="SUPFAM" id="SSF56317">
    <property type="entry name" value="Carbon-nitrogen hydrolase"/>
    <property type="match status" value="1"/>
</dbReference>
<evidence type="ECO:0000259" key="1">
    <source>
        <dbReference type="PROSITE" id="PS50263"/>
    </source>
</evidence>
<dbReference type="PANTHER" id="PTHR23088:SF27">
    <property type="entry name" value="DEAMINATED GLUTATHIONE AMIDASE"/>
    <property type="match status" value="1"/>
</dbReference>
<sequence length="270" mass="29191">MTVPILQVALAQLVPVVNDAGANLVRMRQIMEAHREADLVVFPELFLGGYTTRTPAAQAIDVESTALKQLCDHAAWCETAVIFGAAEHYRGGIANSAFCINRHGEVAGIYRKTHLFGDEIDAFVPGDELITVDIDGHRLGLMICFDVEFPEVARALSQAGAEALVTISANMTPFGMDHHLFAMARAVENTRPHVYVNQTGAGETFEFTGGSMIVSVDGELTAVAGEHEGVAQGPLALTNRSALRPDYHQLKRETLLVRQANRNDVTGPTL</sequence>
<dbReference type="AlphaFoldDB" id="A0A3D9DX97"/>
<accession>A0A3D9DX97</accession>
<dbReference type="EMBL" id="QRDJ01000007">
    <property type="protein sequence ID" value="REC95321.1"/>
    <property type="molecule type" value="Genomic_DNA"/>
</dbReference>
<comment type="caution">
    <text evidence="2">The sequence shown here is derived from an EMBL/GenBank/DDBJ whole genome shotgun (WGS) entry which is preliminary data.</text>
</comment>
<dbReference type="InterPro" id="IPR003010">
    <property type="entry name" value="C-N_Hydrolase"/>
</dbReference>
<dbReference type="PROSITE" id="PS50263">
    <property type="entry name" value="CN_HYDROLASE"/>
    <property type="match status" value="1"/>
</dbReference>
<gene>
    <name evidence="2" type="ORF">C8D72_2157</name>
</gene>
<evidence type="ECO:0000313" key="3">
    <source>
        <dbReference type="Proteomes" id="UP000256334"/>
    </source>
</evidence>
<evidence type="ECO:0000313" key="2">
    <source>
        <dbReference type="EMBL" id="REC95321.1"/>
    </source>
</evidence>
<dbReference type="GO" id="GO:0016787">
    <property type="term" value="F:hydrolase activity"/>
    <property type="evidence" value="ECO:0007669"/>
    <property type="project" value="UniProtKB-KW"/>
</dbReference>
<reference evidence="2 3" key="1">
    <citation type="submission" date="2018-07" db="EMBL/GenBank/DDBJ databases">
        <title>Genomic Encyclopedia of Type Strains, Phase IV (KMG-IV): sequencing the most valuable type-strain genomes for metagenomic binning, comparative biology and taxonomic classification.</title>
        <authorList>
            <person name="Goeker M."/>
        </authorList>
    </citation>
    <scope>NUCLEOTIDE SEQUENCE [LARGE SCALE GENOMIC DNA]</scope>
    <source>
        <strain evidence="2 3">DSM 14324</strain>
    </source>
</reference>
<keyword evidence="2" id="KW-0378">Hydrolase</keyword>
<dbReference type="Pfam" id="PF00795">
    <property type="entry name" value="CN_hydrolase"/>
    <property type="match status" value="1"/>
</dbReference>
<feature type="domain" description="CN hydrolase" evidence="1">
    <location>
        <begin position="6"/>
        <end position="237"/>
    </location>
</feature>
<protein>
    <submittedName>
        <fullName evidence="2">Putative amidohydrolase</fullName>
    </submittedName>
</protein>
<dbReference type="PANTHER" id="PTHR23088">
    <property type="entry name" value="NITRILASE-RELATED"/>
    <property type="match status" value="1"/>
</dbReference>
<organism evidence="2 3">
    <name type="scientific">Kushneria indalinina DSM 14324</name>
    <dbReference type="NCBI Taxonomy" id="1122140"/>
    <lineage>
        <taxon>Bacteria</taxon>
        <taxon>Pseudomonadati</taxon>
        <taxon>Pseudomonadota</taxon>
        <taxon>Gammaproteobacteria</taxon>
        <taxon>Oceanospirillales</taxon>
        <taxon>Halomonadaceae</taxon>
        <taxon>Kushneria</taxon>
    </lineage>
</organism>
<dbReference type="InterPro" id="IPR036526">
    <property type="entry name" value="C-N_Hydrolase_sf"/>
</dbReference>